<evidence type="ECO:0000313" key="2">
    <source>
        <dbReference type="EMBL" id="KUZ89812.1"/>
    </source>
</evidence>
<accession>A0A102M1A5</accession>
<dbReference type="AlphaFoldDB" id="A0A102M1A5"/>
<protein>
    <submittedName>
        <fullName evidence="2">Uncharacterized protein</fullName>
    </submittedName>
</protein>
<name>A0A102M1A5_9BURK</name>
<comment type="caution">
    <text evidence="2">The sequence shown here is derived from an EMBL/GenBank/DDBJ whole genome shotgun (WGS) entry which is preliminary data.</text>
</comment>
<keyword evidence="1" id="KW-0812">Transmembrane</keyword>
<keyword evidence="1" id="KW-0472">Membrane</keyword>
<dbReference type="EMBL" id="LOTN01000034">
    <property type="protein sequence ID" value="KUZ89812.1"/>
    <property type="molecule type" value="Genomic_DNA"/>
</dbReference>
<evidence type="ECO:0000256" key="1">
    <source>
        <dbReference type="SAM" id="Phobius"/>
    </source>
</evidence>
<sequence length="114" mass="12224">MRAGTKMKWATDRCPAVAVASMPFALVLRKADGPASTSIPTRKVNHIDRRLSVIAVLIIPLLAGCVSAGFDERKAVAGYPAPGEQVDYAGHRCGNPNLHVKTHPCVFPQHRAAQ</sequence>
<organism evidence="2 3">
    <name type="scientific">Burkholderia ubonensis</name>
    <dbReference type="NCBI Taxonomy" id="101571"/>
    <lineage>
        <taxon>Bacteria</taxon>
        <taxon>Pseudomonadati</taxon>
        <taxon>Pseudomonadota</taxon>
        <taxon>Betaproteobacteria</taxon>
        <taxon>Burkholderiales</taxon>
        <taxon>Burkholderiaceae</taxon>
        <taxon>Burkholderia</taxon>
        <taxon>Burkholderia cepacia complex</taxon>
    </lineage>
</organism>
<feature type="transmembrane region" description="Helical" evidence="1">
    <location>
        <begin position="51"/>
        <end position="70"/>
    </location>
</feature>
<gene>
    <name evidence="2" type="ORF">WI38_16875</name>
</gene>
<keyword evidence="1" id="KW-1133">Transmembrane helix</keyword>
<dbReference type="Proteomes" id="UP000065521">
    <property type="component" value="Unassembled WGS sequence"/>
</dbReference>
<evidence type="ECO:0000313" key="3">
    <source>
        <dbReference type="Proteomes" id="UP000065521"/>
    </source>
</evidence>
<reference evidence="2 3" key="1">
    <citation type="submission" date="2015-11" db="EMBL/GenBank/DDBJ databases">
        <title>Expanding the genomic diversity of Burkholderia species for the development of highly accurate diagnostics.</title>
        <authorList>
            <person name="Sahl J."/>
            <person name="Keim P."/>
            <person name="Wagner D."/>
        </authorList>
    </citation>
    <scope>NUCLEOTIDE SEQUENCE [LARGE SCALE GENOMIC DNA]</scope>
    <source>
        <strain evidence="2 3">RF32-BP4</strain>
    </source>
</reference>
<proteinExistence type="predicted"/>